<evidence type="ECO:0000313" key="10">
    <source>
        <dbReference type="Proteomes" id="UP000046947"/>
    </source>
</evidence>
<organism evidence="6 7">
    <name type="scientific">Mycobacterium tuberculosis</name>
    <dbReference type="NCBI Taxonomy" id="1773"/>
    <lineage>
        <taxon>Bacteria</taxon>
        <taxon>Bacillati</taxon>
        <taxon>Actinomycetota</taxon>
        <taxon>Actinomycetes</taxon>
        <taxon>Mycobacteriales</taxon>
        <taxon>Mycobacteriaceae</taxon>
        <taxon>Mycobacterium</taxon>
        <taxon>Mycobacterium tuberculosis complex</taxon>
    </lineage>
</organism>
<dbReference type="Proteomes" id="UP000038802">
    <property type="component" value="Unassembled WGS sequence"/>
</dbReference>
<name>A0A0T9FR84_MYCTX</name>
<dbReference type="Proteomes" id="UP000048948">
    <property type="component" value="Unassembled WGS sequence"/>
</dbReference>
<feature type="region of interest" description="Disordered" evidence="1">
    <location>
        <begin position="1"/>
        <end position="22"/>
    </location>
</feature>
<evidence type="ECO:0000313" key="6">
    <source>
        <dbReference type="EMBL" id="COW87896.1"/>
    </source>
</evidence>
<dbReference type="Proteomes" id="UP000039217">
    <property type="component" value="Unassembled WGS sequence"/>
</dbReference>
<dbReference type="EMBL" id="CNGE01002225">
    <property type="protein sequence ID" value="CKU84129.1"/>
    <property type="molecule type" value="Genomic_DNA"/>
</dbReference>
<sequence>MILRPVSPASPIGPPSTNLPVGFTSTRTVDASRVSWARSSSTVLSTFSRMSGSSVFSRSISAACWVEMTTVSSRTGTLSS</sequence>
<dbReference type="EMBL" id="CSAD01000821">
    <property type="protein sequence ID" value="COW47390.1"/>
    <property type="molecule type" value="Genomic_DNA"/>
</dbReference>
<reference evidence="6" key="1">
    <citation type="submission" date="2015-03" db="EMBL/GenBank/DDBJ databases">
        <authorList>
            <person name="Murphy D."/>
        </authorList>
    </citation>
    <scope>NUCLEOTIDE SEQUENCE [LARGE SCALE GENOMIC DNA]</scope>
    <source>
        <strain evidence="6">K00500041</strain>
    </source>
</reference>
<evidence type="ECO:0000313" key="9">
    <source>
        <dbReference type="Proteomes" id="UP000045842"/>
    </source>
</evidence>
<evidence type="ECO:0000256" key="1">
    <source>
        <dbReference type="SAM" id="MobiDB-lite"/>
    </source>
</evidence>
<evidence type="ECO:0000313" key="11">
    <source>
        <dbReference type="Proteomes" id="UP000048948"/>
    </source>
</evidence>
<dbReference type="EMBL" id="CFOH01001352">
    <property type="protein sequence ID" value="CFE83737.1"/>
    <property type="molecule type" value="Genomic_DNA"/>
</dbReference>
<accession>A0A0T9FR84</accession>
<dbReference type="Proteomes" id="UP000046947">
    <property type="component" value="Unassembled WGS sequence"/>
</dbReference>
<evidence type="ECO:0000313" key="4">
    <source>
        <dbReference type="EMBL" id="CNV46933.1"/>
    </source>
</evidence>
<evidence type="ECO:0000313" key="7">
    <source>
        <dbReference type="Proteomes" id="UP000038802"/>
    </source>
</evidence>
<evidence type="ECO:0000313" key="8">
    <source>
        <dbReference type="Proteomes" id="UP000039217"/>
    </source>
</evidence>
<protein>
    <submittedName>
        <fullName evidence="6">Uncharacterized protein</fullName>
    </submittedName>
</protein>
<dbReference type="EMBL" id="CSAE01000760">
    <property type="protein sequence ID" value="COW87896.1"/>
    <property type="molecule type" value="Genomic_DNA"/>
</dbReference>
<dbReference type="AlphaFoldDB" id="A0A0T9FR84"/>
<dbReference type="EMBL" id="CQQC01000870">
    <property type="protein sequence ID" value="CNV46933.1"/>
    <property type="molecule type" value="Genomic_DNA"/>
</dbReference>
<evidence type="ECO:0000313" key="2">
    <source>
        <dbReference type="EMBL" id="CFE83737.1"/>
    </source>
</evidence>
<reference evidence="7 8" key="2">
    <citation type="submission" date="2015-03" db="EMBL/GenBank/DDBJ databases">
        <authorList>
            <consortium name="Pathogen Informatics"/>
        </authorList>
    </citation>
    <scope>NUCLEOTIDE SEQUENCE [LARGE SCALE GENOMIC DNA]</scope>
    <source>
        <strain evidence="3 11">Bir 172</strain>
        <strain evidence="4 8">D00501624</strain>
        <strain evidence="5 9">G09801536</strain>
        <strain evidence="2 10">H09601792</strain>
        <strain evidence="7">K00500041</strain>
    </source>
</reference>
<evidence type="ECO:0000313" key="5">
    <source>
        <dbReference type="EMBL" id="COW47390.1"/>
    </source>
</evidence>
<dbReference type="Proteomes" id="UP000045842">
    <property type="component" value="Unassembled WGS sequence"/>
</dbReference>
<evidence type="ECO:0000313" key="3">
    <source>
        <dbReference type="EMBL" id="CKU84129.1"/>
    </source>
</evidence>
<gene>
    <name evidence="4" type="ORF">ERS007661_02463</name>
    <name evidence="5" type="ORF">ERS007679_03909</name>
    <name evidence="2" type="ORF">ERS007688_04456</name>
    <name evidence="6" type="ORF">ERS007703_04382</name>
    <name evidence="3" type="ORF">ERS027646_04972</name>
</gene>
<proteinExistence type="predicted"/>